<dbReference type="AlphaFoldDB" id="A0A1G2GYZ0"/>
<protein>
    <submittedName>
        <fullName evidence="3">Methyltransferase</fullName>
    </submittedName>
</protein>
<dbReference type="Pfam" id="PF08421">
    <property type="entry name" value="Methyltransf_13"/>
    <property type="match status" value="1"/>
</dbReference>
<feature type="domain" description="Methyltransferase putative zinc binding" evidence="1">
    <location>
        <begin position="25"/>
        <end position="86"/>
    </location>
</feature>
<dbReference type="Gene3D" id="6.20.50.110">
    <property type="entry name" value="Methyltransferase, zinc-binding domain"/>
    <property type="match status" value="1"/>
</dbReference>
<dbReference type="Gene3D" id="3.40.50.150">
    <property type="entry name" value="Vaccinia Virus protein VP39"/>
    <property type="match status" value="1"/>
</dbReference>
<dbReference type="Proteomes" id="UP000178186">
    <property type="component" value="Unassembled WGS sequence"/>
</dbReference>
<dbReference type="STRING" id="1802128.A3H64_03535"/>
<dbReference type="InterPro" id="IPR038576">
    <property type="entry name" value="Methyltransf_Zn-bd_dom_put_sf"/>
</dbReference>
<dbReference type="SUPFAM" id="SSF53335">
    <property type="entry name" value="S-adenosyl-L-methionine-dependent methyltransferases"/>
    <property type="match status" value="1"/>
</dbReference>
<dbReference type="GO" id="GO:0032259">
    <property type="term" value="P:methylation"/>
    <property type="evidence" value="ECO:0007669"/>
    <property type="project" value="UniProtKB-KW"/>
</dbReference>
<evidence type="ECO:0000313" key="3">
    <source>
        <dbReference type="EMBL" id="OGZ55413.1"/>
    </source>
</evidence>
<comment type="caution">
    <text evidence="3">The sequence shown here is derived from an EMBL/GenBank/DDBJ whole genome shotgun (WGS) entry which is preliminary data.</text>
</comment>
<gene>
    <name evidence="3" type="ORF">A3H64_03535</name>
</gene>
<feature type="domain" description="C-methyltransferase" evidence="2">
    <location>
        <begin position="267"/>
        <end position="422"/>
    </location>
</feature>
<reference evidence="3 4" key="1">
    <citation type="journal article" date="2016" name="Nat. Commun.">
        <title>Thousands of microbial genomes shed light on interconnected biogeochemical processes in an aquifer system.</title>
        <authorList>
            <person name="Anantharaman K."/>
            <person name="Brown C.T."/>
            <person name="Hug L.A."/>
            <person name="Sharon I."/>
            <person name="Castelle C.J."/>
            <person name="Probst A.J."/>
            <person name="Thomas B.C."/>
            <person name="Singh A."/>
            <person name="Wilkins M.J."/>
            <person name="Karaoz U."/>
            <person name="Brodie E.L."/>
            <person name="Williams K.H."/>
            <person name="Hubbard S.S."/>
            <person name="Banfield J.F."/>
        </authorList>
    </citation>
    <scope>NUCLEOTIDE SEQUENCE [LARGE SCALE GENOMIC DNA]</scope>
</reference>
<evidence type="ECO:0000313" key="4">
    <source>
        <dbReference type="Proteomes" id="UP000178186"/>
    </source>
</evidence>
<name>A0A1G2GYZ0_9BACT</name>
<evidence type="ECO:0000259" key="2">
    <source>
        <dbReference type="Pfam" id="PF08484"/>
    </source>
</evidence>
<sequence length="432" mass="49195">MSRITYMKLEYPKHHSIKTGHISRCQICDSSKLHLIIDLGHQPLCDTLLTKDMLNEPEKTYPLRMMWCENCTCVQLDYCVDGKEVYHPQYPYLSSITKQLLDYQKNISLSLIEKYSLNPKDLVIDIGSGDGALLSGFKREHIRILGVEPTNIAKIANAKGIKTIQRFFDIKTAKAIQKKHGKAAVITATNMFAHMQTLGEVIMGIYNLLEDDGVFVSETHYLLDVIQGGQFDTVYHEHLRTYSLQSLVTLFSQYDFTVTDVERGNRYGGNLRVHVTKGKGRQVNPNVDALLKLEKDSGLNKFETYKKFAERVKKARLEFMDFLIKAKKSGKYIVGKSCPGRASTLLNYYGVDTELLPYLTEQPTSLKLGMYLPGKHIPVVNDKVLFDEQPDFVVLLAWHYADVIMKELKDKGLKSDFIVPLPDLRVIKNSQC</sequence>
<dbReference type="Gene3D" id="3.40.50.720">
    <property type="entry name" value="NAD(P)-binding Rossmann-like Domain"/>
    <property type="match status" value="1"/>
</dbReference>
<proteinExistence type="predicted"/>
<keyword evidence="3" id="KW-0489">Methyltransferase</keyword>
<dbReference type="InterPro" id="IPR013630">
    <property type="entry name" value="Methyltransf_Zn-bd_dom_put"/>
</dbReference>
<dbReference type="PANTHER" id="PTHR43861:SF5">
    <property type="entry name" value="BLL5978 PROTEIN"/>
    <property type="match status" value="1"/>
</dbReference>
<dbReference type="Pfam" id="PF08484">
    <property type="entry name" value="Methyltransf_14"/>
    <property type="match status" value="1"/>
</dbReference>
<dbReference type="GO" id="GO:0008168">
    <property type="term" value="F:methyltransferase activity"/>
    <property type="evidence" value="ECO:0007669"/>
    <property type="project" value="UniProtKB-KW"/>
</dbReference>
<keyword evidence="3" id="KW-0808">Transferase</keyword>
<evidence type="ECO:0000259" key="1">
    <source>
        <dbReference type="Pfam" id="PF08421"/>
    </source>
</evidence>
<dbReference type="EMBL" id="MHNY01000028">
    <property type="protein sequence ID" value="OGZ55413.1"/>
    <property type="molecule type" value="Genomic_DNA"/>
</dbReference>
<dbReference type="PANTHER" id="PTHR43861">
    <property type="entry name" value="TRANS-ACONITATE 2-METHYLTRANSFERASE-RELATED"/>
    <property type="match status" value="1"/>
</dbReference>
<dbReference type="Gene3D" id="6.10.250.3100">
    <property type="match status" value="1"/>
</dbReference>
<dbReference type="InterPro" id="IPR013691">
    <property type="entry name" value="MeTrfase_14"/>
</dbReference>
<dbReference type="Pfam" id="PF13489">
    <property type="entry name" value="Methyltransf_23"/>
    <property type="match status" value="1"/>
</dbReference>
<organism evidence="3 4">
    <name type="scientific">Candidatus Ryanbacteria bacterium RIFCSPLOWO2_02_FULL_45_11c</name>
    <dbReference type="NCBI Taxonomy" id="1802128"/>
    <lineage>
        <taxon>Bacteria</taxon>
        <taxon>Candidatus Ryaniibacteriota</taxon>
    </lineage>
</organism>
<accession>A0A1G2GYZ0</accession>
<dbReference type="InterPro" id="IPR029063">
    <property type="entry name" value="SAM-dependent_MTases_sf"/>
</dbReference>